<feature type="compositionally biased region" description="Low complexity" evidence="4">
    <location>
        <begin position="309"/>
        <end position="326"/>
    </location>
</feature>
<accession>A0A4Y9YSF5</accession>
<evidence type="ECO:0000313" key="6">
    <source>
        <dbReference type="Proteomes" id="UP000298390"/>
    </source>
</evidence>
<comment type="similarity">
    <text evidence="2">Belongs to the TLS1 family.</text>
</comment>
<evidence type="ECO:0000256" key="3">
    <source>
        <dbReference type="ARBA" id="ARBA00023242"/>
    </source>
</evidence>
<feature type="compositionally biased region" description="Polar residues" evidence="4">
    <location>
        <begin position="234"/>
        <end position="244"/>
    </location>
</feature>
<dbReference type="GO" id="GO:0005681">
    <property type="term" value="C:spliceosomal complex"/>
    <property type="evidence" value="ECO:0007669"/>
    <property type="project" value="TreeGrafter"/>
</dbReference>
<feature type="compositionally biased region" description="Pro residues" evidence="4">
    <location>
        <begin position="393"/>
        <end position="406"/>
    </location>
</feature>
<evidence type="ECO:0000256" key="1">
    <source>
        <dbReference type="ARBA" id="ARBA00004123"/>
    </source>
</evidence>
<feature type="region of interest" description="Disordered" evidence="4">
    <location>
        <begin position="525"/>
        <end position="566"/>
    </location>
</feature>
<protein>
    <submittedName>
        <fullName evidence="5">Uncharacterized protein</fullName>
    </submittedName>
</protein>
<feature type="region of interest" description="Disordered" evidence="4">
    <location>
        <begin position="388"/>
        <end position="409"/>
    </location>
</feature>
<evidence type="ECO:0000256" key="2">
    <source>
        <dbReference type="ARBA" id="ARBA00007643"/>
    </source>
</evidence>
<comment type="caution">
    <text evidence="5">The sequence shown here is derived from an EMBL/GenBank/DDBJ whole genome shotgun (WGS) entry which is preliminary data.</text>
</comment>
<dbReference type="AlphaFoldDB" id="A0A4Y9YSF5"/>
<dbReference type="GO" id="GO:0000398">
    <property type="term" value="P:mRNA splicing, via spliceosome"/>
    <property type="evidence" value="ECO:0007669"/>
    <property type="project" value="TreeGrafter"/>
</dbReference>
<feature type="region of interest" description="Disordered" evidence="4">
    <location>
        <begin position="434"/>
        <end position="497"/>
    </location>
</feature>
<keyword evidence="3" id="KW-0539">Nucleus</keyword>
<dbReference type="InterPro" id="IPR010756">
    <property type="entry name" value="Tls1-like"/>
</dbReference>
<feature type="compositionally biased region" description="Low complexity" evidence="4">
    <location>
        <begin position="176"/>
        <end position="188"/>
    </location>
</feature>
<feature type="compositionally biased region" description="Basic and acidic residues" evidence="4">
    <location>
        <begin position="720"/>
        <end position="744"/>
    </location>
</feature>
<proteinExistence type="inferred from homology"/>
<organism evidence="5 6">
    <name type="scientific">Rhodofomes roseus</name>
    <dbReference type="NCBI Taxonomy" id="34475"/>
    <lineage>
        <taxon>Eukaryota</taxon>
        <taxon>Fungi</taxon>
        <taxon>Dikarya</taxon>
        <taxon>Basidiomycota</taxon>
        <taxon>Agaricomycotina</taxon>
        <taxon>Agaricomycetes</taxon>
        <taxon>Polyporales</taxon>
        <taxon>Rhodofomes</taxon>
    </lineage>
</organism>
<dbReference type="Pfam" id="PF07052">
    <property type="entry name" value="Hep_59"/>
    <property type="match status" value="1"/>
</dbReference>
<feature type="region of interest" description="Disordered" evidence="4">
    <location>
        <begin position="162"/>
        <end position="282"/>
    </location>
</feature>
<feature type="region of interest" description="Disordered" evidence="4">
    <location>
        <begin position="298"/>
        <end position="329"/>
    </location>
</feature>
<gene>
    <name evidence="5" type="ORF">EVJ58_g2439</name>
</gene>
<name>A0A4Y9YSF5_9APHY</name>
<dbReference type="EMBL" id="SEKV01000090">
    <property type="protein sequence ID" value="TFY64700.1"/>
    <property type="molecule type" value="Genomic_DNA"/>
</dbReference>
<dbReference type="PANTHER" id="PTHR13486:SF2">
    <property type="entry name" value="SPLICING FACTOR C9ORF78"/>
    <property type="match status" value="1"/>
</dbReference>
<dbReference type="STRING" id="34475.A0A4Y9YSF5"/>
<reference evidence="5 6" key="1">
    <citation type="submission" date="2019-01" db="EMBL/GenBank/DDBJ databases">
        <title>Genome sequencing of the rare red list fungi Fomitopsis rosea.</title>
        <authorList>
            <person name="Buettner E."/>
            <person name="Kellner H."/>
        </authorList>
    </citation>
    <scope>NUCLEOTIDE SEQUENCE [LARGE SCALE GENOMIC DNA]</scope>
    <source>
        <strain evidence="5 6">DSM 105464</strain>
    </source>
</reference>
<comment type="subcellular location">
    <subcellularLocation>
        <location evidence="1">Nucleus</location>
    </subcellularLocation>
</comment>
<evidence type="ECO:0000256" key="4">
    <source>
        <dbReference type="SAM" id="MobiDB-lite"/>
    </source>
</evidence>
<dbReference type="Proteomes" id="UP000298390">
    <property type="component" value="Unassembled WGS sequence"/>
</dbReference>
<feature type="region of interest" description="Disordered" evidence="4">
    <location>
        <begin position="717"/>
        <end position="751"/>
    </location>
</feature>
<feature type="compositionally biased region" description="Polar residues" evidence="4">
    <location>
        <begin position="440"/>
        <end position="451"/>
    </location>
</feature>
<sequence>MKNLVIGAVQRIKLEAGEPPISYETFVEGLDEGDSFTATLVEVLVKEMADRRTRTSQLDRRLISERTAKSLRMQAAPLHVYSSRRHNNRNRSGYTVADLVAEITDEEDEPTDTRDSQHVDTLWDGEGARLNTELYEAYVPTSYAAPSFAPSPQLLDRLRHSETTGDSDVGEPIVLPVSPRSVSPPLRSLSHRSGSRSHGTGIGASLSRSDSTRRPARSRTVDFNEFTARRRSSIRQTSQEQTQVRAEPEESTDGTWRFRLTRGGSLRDGQPPLASPSSAHTPAVVPAHLLLRGEIPRTLDTSEGHSDSNADLPSAASSSSSGPSSSQTWYALTTGQSTAVDDTNTLTTRRSSISDINEARRQVIAPRLRRGGIRPPETLLSRYASPAAFEAMPPSPPPPDLHPPPADSILNVLRHSRPEMSDTSREMLASFLGRREQPDGGSTSQLPTPRSVTPVLDPAEAHENPWKRTAPRPHLRQKSPEVEEIEEPEEQLQGGEDKLELADLIELRRLRRSREGIDVQKLVKGDVKKKKKRPREEEDVGGLRKGSTSKDEDEDEGEDADAKARRVVRTNNFTQQTNVLDVDKHMMAYIEENMKLRTGSSNEPLEDEGPRDPYAELFNIADKYKLIQEKEQDEGSVTNSMAMLTAIPEVDLGMDTRLKNIEDTEKAKRILTEERKDRRKKTGNDEEHLVAARFYRPNLKAKSDADIIRDAKLEAMGLLPEDHEPRSQRNDRPQRATDEMVMERFKKRMRK</sequence>
<feature type="compositionally biased region" description="Basic and acidic residues" evidence="4">
    <location>
        <begin position="298"/>
        <end position="308"/>
    </location>
</feature>
<evidence type="ECO:0000313" key="5">
    <source>
        <dbReference type="EMBL" id="TFY64700.1"/>
    </source>
</evidence>
<dbReference type="PANTHER" id="PTHR13486">
    <property type="entry name" value="TELOMERE LENGTH AND SILENCING PROTEIN 1 TLS1 FAMILY MEMBER"/>
    <property type="match status" value="1"/>
</dbReference>